<protein>
    <submittedName>
        <fullName evidence="6">Transglycosylase family protein</fullName>
    </submittedName>
</protein>
<dbReference type="InterPro" id="IPR011098">
    <property type="entry name" value="G5_dom"/>
</dbReference>
<sequence>MNGRDEPGYPGYGNYPRAGSSPWVDPLDTATDWFTPVQPAQTRTAVGVLDRPQPLDRTGSPERTESLDPIRSLDRPQPQRYPTEDYPSIPPGTLDITPEDIYEALGPQAQDMLSTAEIDVDEVIRLINAETTVLPPLVIPDTVADAETGEYPPAELVEAVTDWKRRFLKGAVAGVLLTLTSTGGAAAAMDKSVTVEVDGQEHSVNTYQSTVGEVLEGEGIDIGRHDALSPSPQAEVGHGDTITLDRGRLLTINVDGEQREEWVRSVTVDQALRQLQIPADGAQLSADRGMAVPEGGMELTVKTAKDITVVDGGGAPRQVTTHAVTTDELIAEQNLQVGPQDQVTGGAEGKVTDGAEIRIDRTGSSVVPETMPVEPPVEEIVDPNMFQGEERVEKPGTPGEKVVFTRITEENGQEIGREVVEERVTKEAAPEVVRVGGKEPPNSGVWDKLVECEATGDWSMNSGNGYYGGLQFDKSTWDSHGGDQYAQYPHQASREQQIAVAEQVRDERGGSYGAWPSCSSELGLS</sequence>
<evidence type="ECO:0000256" key="3">
    <source>
        <dbReference type="ARBA" id="ARBA00022801"/>
    </source>
</evidence>
<feature type="region of interest" description="Disordered" evidence="4">
    <location>
        <begin position="505"/>
        <end position="525"/>
    </location>
</feature>
<dbReference type="InterPro" id="IPR010618">
    <property type="entry name" value="RPF"/>
</dbReference>
<dbReference type="RefSeq" id="WP_193927366.1">
    <property type="nucleotide sequence ID" value="NZ_JADEYC010000009.1"/>
</dbReference>
<evidence type="ECO:0000256" key="2">
    <source>
        <dbReference type="ARBA" id="ARBA00022729"/>
    </source>
</evidence>
<dbReference type="InterPro" id="IPR007137">
    <property type="entry name" value="DUF348"/>
</dbReference>
<dbReference type="AlphaFoldDB" id="A0A929FZ14"/>
<evidence type="ECO:0000313" key="7">
    <source>
        <dbReference type="Proteomes" id="UP000598360"/>
    </source>
</evidence>
<comment type="caution">
    <text evidence="6">The sequence shown here is derived from an EMBL/GenBank/DDBJ whole genome shotgun (WGS) entry which is preliminary data.</text>
</comment>
<dbReference type="GO" id="GO:0016787">
    <property type="term" value="F:hydrolase activity"/>
    <property type="evidence" value="ECO:0007669"/>
    <property type="project" value="UniProtKB-KW"/>
</dbReference>
<dbReference type="Gene3D" id="1.10.530.10">
    <property type="match status" value="1"/>
</dbReference>
<evidence type="ECO:0000256" key="4">
    <source>
        <dbReference type="SAM" id="MobiDB-lite"/>
    </source>
</evidence>
<evidence type="ECO:0000256" key="1">
    <source>
        <dbReference type="ARBA" id="ARBA00010830"/>
    </source>
</evidence>
<dbReference type="InterPro" id="IPR023346">
    <property type="entry name" value="Lysozyme-like_dom_sf"/>
</dbReference>
<proteinExistence type="inferred from homology"/>
<dbReference type="Pfam" id="PF07501">
    <property type="entry name" value="G5"/>
    <property type="match status" value="1"/>
</dbReference>
<comment type="similarity">
    <text evidence="1">Belongs to the transglycosylase family. Rpf subfamily.</text>
</comment>
<reference evidence="6" key="1">
    <citation type="submission" date="2020-10" db="EMBL/GenBank/DDBJ databases">
        <title>Diversity and distribution of actinomycetes associated with coral in the coast of Hainan.</title>
        <authorList>
            <person name="Li F."/>
        </authorList>
    </citation>
    <scope>NUCLEOTIDE SEQUENCE</scope>
    <source>
        <strain evidence="6">HNM0983</strain>
    </source>
</reference>
<dbReference type="CDD" id="cd13925">
    <property type="entry name" value="RPF"/>
    <property type="match status" value="1"/>
</dbReference>
<name>A0A929FZ14_9PSEU</name>
<organism evidence="6 7">
    <name type="scientific">Saccharopolyspora montiporae</name>
    <dbReference type="NCBI Taxonomy" id="2781240"/>
    <lineage>
        <taxon>Bacteria</taxon>
        <taxon>Bacillati</taxon>
        <taxon>Actinomycetota</taxon>
        <taxon>Actinomycetes</taxon>
        <taxon>Pseudonocardiales</taxon>
        <taxon>Pseudonocardiaceae</taxon>
        <taxon>Saccharopolyspora</taxon>
    </lineage>
</organism>
<evidence type="ECO:0000259" key="5">
    <source>
        <dbReference type="PROSITE" id="PS51109"/>
    </source>
</evidence>
<feature type="compositionally biased region" description="Basic and acidic residues" evidence="4">
    <location>
        <begin position="59"/>
        <end position="74"/>
    </location>
</feature>
<accession>A0A929FZ14</accession>
<feature type="domain" description="G5" evidence="5">
    <location>
        <begin position="359"/>
        <end position="439"/>
    </location>
</feature>
<feature type="region of interest" description="Disordered" evidence="4">
    <location>
        <begin position="478"/>
        <end position="497"/>
    </location>
</feature>
<keyword evidence="2" id="KW-0732">Signal</keyword>
<evidence type="ECO:0000313" key="6">
    <source>
        <dbReference type="EMBL" id="MBE9373914.1"/>
    </source>
</evidence>
<dbReference type="Pfam" id="PF06737">
    <property type="entry name" value="Transglycosylas"/>
    <property type="match status" value="1"/>
</dbReference>
<gene>
    <name evidence="6" type="ORF">IQ251_05570</name>
</gene>
<keyword evidence="3" id="KW-0378">Hydrolase</keyword>
<dbReference type="PROSITE" id="PS51109">
    <property type="entry name" value="G5"/>
    <property type="match status" value="1"/>
</dbReference>
<dbReference type="Gene3D" id="2.20.230.10">
    <property type="entry name" value="Resuscitation-promoting factor rpfb"/>
    <property type="match status" value="1"/>
</dbReference>
<feature type="region of interest" description="Disordered" evidence="4">
    <location>
        <begin position="1"/>
        <end position="92"/>
    </location>
</feature>
<dbReference type="Proteomes" id="UP000598360">
    <property type="component" value="Unassembled WGS sequence"/>
</dbReference>
<dbReference type="EMBL" id="JADEYC010000009">
    <property type="protein sequence ID" value="MBE9373914.1"/>
    <property type="molecule type" value="Genomic_DNA"/>
</dbReference>
<dbReference type="Pfam" id="PF03990">
    <property type="entry name" value="DUF348"/>
    <property type="match status" value="3"/>
</dbReference>
<dbReference type="SUPFAM" id="SSF53955">
    <property type="entry name" value="Lysozyme-like"/>
    <property type="match status" value="1"/>
</dbReference>
<keyword evidence="7" id="KW-1185">Reference proteome</keyword>
<dbReference type="SMART" id="SM01208">
    <property type="entry name" value="G5"/>
    <property type="match status" value="1"/>
</dbReference>